<dbReference type="STRING" id="1121899.GCA_000430025_00274"/>
<dbReference type="AlphaFoldDB" id="A0A0A2MAX9"/>
<keyword evidence="1" id="KW-0808">Transferase</keyword>
<evidence type="ECO:0000313" key="2">
    <source>
        <dbReference type="Proteomes" id="UP000030121"/>
    </source>
</evidence>
<evidence type="ECO:0000313" key="1">
    <source>
        <dbReference type="EMBL" id="KGO89424.1"/>
    </source>
</evidence>
<dbReference type="EMBL" id="JRLW01000009">
    <property type="protein sequence ID" value="KGO89424.1"/>
    <property type="molecule type" value="Genomic_DNA"/>
</dbReference>
<dbReference type="OrthoDB" id="139410at2"/>
<keyword evidence="2" id="KW-1185">Reference proteome</keyword>
<comment type="caution">
    <text evidence="1">The sequence shown here is derived from an EMBL/GenBank/DDBJ whole genome shotgun (WGS) entry which is preliminary data.</text>
</comment>
<dbReference type="Gene3D" id="3.40.50.2000">
    <property type="entry name" value="Glycogen Phosphorylase B"/>
    <property type="match status" value="2"/>
</dbReference>
<proteinExistence type="predicted"/>
<dbReference type="eggNOG" id="COG0438">
    <property type="taxonomic scope" value="Bacteria"/>
</dbReference>
<sequence>MKNLLYIGNKLSGSGLNVTTLETLSQNLTAVGYRVATASSQKNVLLRFADMLFSVFRYRKADYVLIDTYSTSAFWYAFAVSQLCRVLTKKYIPILHGGNLPYRLKQNPLLCSMIFGYAHQNIAPSHYLLHAFEKAGFTNVSFIPNSIVISQYPFKERKDIKPKLLWVRAFAALYNPKMAVDVLVALQRNYPDTELCMVGPDKDGSLEATRQYALQQGVTVTFTGQLSKADWTALAAEYDIFINTTNFDNTPVSVMEAMALGLPVVSTNVGGIPYLLEDGKDALLVNANDVSGMVSAIDALLTTSELAHTLSLQGRQKALNWDWESVKKLWIALLQ</sequence>
<dbReference type="CDD" id="cd03801">
    <property type="entry name" value="GT4_PimA-like"/>
    <property type="match status" value="1"/>
</dbReference>
<dbReference type="SUPFAM" id="SSF53756">
    <property type="entry name" value="UDP-Glycosyltransferase/glycogen phosphorylase"/>
    <property type="match status" value="1"/>
</dbReference>
<protein>
    <submittedName>
        <fullName evidence="1">Glycosyl transferase family 1</fullName>
    </submittedName>
</protein>
<dbReference type="RefSeq" id="WP_026981298.1">
    <property type="nucleotide sequence ID" value="NZ_JRLW01000009.1"/>
</dbReference>
<name>A0A0A2MAX9_9FLAO</name>
<organism evidence="1 2">
    <name type="scientific">Flavobacterium suncheonense GH29-5 = DSM 17707</name>
    <dbReference type="NCBI Taxonomy" id="1121899"/>
    <lineage>
        <taxon>Bacteria</taxon>
        <taxon>Pseudomonadati</taxon>
        <taxon>Bacteroidota</taxon>
        <taxon>Flavobacteriia</taxon>
        <taxon>Flavobacteriales</taxon>
        <taxon>Flavobacteriaceae</taxon>
        <taxon>Flavobacterium</taxon>
    </lineage>
</organism>
<dbReference type="PANTHER" id="PTHR45947:SF3">
    <property type="entry name" value="SULFOQUINOVOSYL TRANSFERASE SQD2"/>
    <property type="match status" value="1"/>
</dbReference>
<dbReference type="GO" id="GO:0016757">
    <property type="term" value="F:glycosyltransferase activity"/>
    <property type="evidence" value="ECO:0007669"/>
    <property type="project" value="TreeGrafter"/>
</dbReference>
<accession>A0A0A2MAX9</accession>
<dbReference type="Proteomes" id="UP000030121">
    <property type="component" value="Unassembled WGS sequence"/>
</dbReference>
<dbReference type="InterPro" id="IPR050194">
    <property type="entry name" value="Glycosyltransferase_grp1"/>
</dbReference>
<gene>
    <name evidence="1" type="ORF">Q764_08615</name>
</gene>
<dbReference type="Pfam" id="PF13692">
    <property type="entry name" value="Glyco_trans_1_4"/>
    <property type="match status" value="1"/>
</dbReference>
<dbReference type="PANTHER" id="PTHR45947">
    <property type="entry name" value="SULFOQUINOVOSYL TRANSFERASE SQD2"/>
    <property type="match status" value="1"/>
</dbReference>
<reference evidence="1 2" key="1">
    <citation type="submission" date="2013-09" db="EMBL/GenBank/DDBJ databases">
        <authorList>
            <person name="Zeng Z."/>
            <person name="Chen C."/>
        </authorList>
    </citation>
    <scope>NUCLEOTIDE SEQUENCE [LARGE SCALE GENOMIC DNA]</scope>
    <source>
        <strain evidence="1 2">GH29-5</strain>
    </source>
</reference>